<dbReference type="InterPro" id="IPR011008">
    <property type="entry name" value="Dimeric_a/b-barrel"/>
</dbReference>
<evidence type="ECO:0000313" key="2">
    <source>
        <dbReference type="EMBL" id="MCL6423476.1"/>
    </source>
</evidence>
<dbReference type="SUPFAM" id="SSF54909">
    <property type="entry name" value="Dimeric alpha+beta barrel"/>
    <property type="match status" value="1"/>
</dbReference>
<evidence type="ECO:0000313" key="3">
    <source>
        <dbReference type="Proteomes" id="UP001203761"/>
    </source>
</evidence>
<dbReference type="PANTHER" id="PTHR30154:SF34">
    <property type="entry name" value="TRANSCRIPTIONAL REGULATOR AZLB"/>
    <property type="match status" value="1"/>
</dbReference>
<keyword evidence="3" id="KW-1185">Reference proteome</keyword>
<dbReference type="Proteomes" id="UP001203761">
    <property type="component" value="Unassembled WGS sequence"/>
</dbReference>
<dbReference type="Pfam" id="PF01037">
    <property type="entry name" value="AsnC_trans_reg"/>
    <property type="match status" value="1"/>
</dbReference>
<comment type="caution">
    <text evidence="2">The sequence shown here is derived from an EMBL/GenBank/DDBJ whole genome shotgun (WGS) entry which is preliminary data.</text>
</comment>
<accession>A0ABT0R0S6</accession>
<name>A0ABT0R0S6_9MICO</name>
<proteinExistence type="predicted"/>
<feature type="domain" description="Transcription regulator AsnC/Lrp ligand binding" evidence="1">
    <location>
        <begin position="6"/>
        <end position="77"/>
    </location>
</feature>
<dbReference type="RefSeq" id="WP_249737551.1">
    <property type="nucleotide sequence ID" value="NZ_JAKNCJ010000003.1"/>
</dbReference>
<organism evidence="2 3">
    <name type="scientific">Brachybacterium equifaecis</name>
    <dbReference type="NCBI Taxonomy" id="2910770"/>
    <lineage>
        <taxon>Bacteria</taxon>
        <taxon>Bacillati</taxon>
        <taxon>Actinomycetota</taxon>
        <taxon>Actinomycetes</taxon>
        <taxon>Micrococcales</taxon>
        <taxon>Dermabacteraceae</taxon>
        <taxon>Brachybacterium</taxon>
    </lineage>
</organism>
<sequence length="93" mass="9987">MITAIVSITAQSSRIPEVGQQIAEIQGVDQVYSVTGDADLIAVVRVQHHEALAEVIADRISKVEGVIDTSTNIAFKTYSSRDLDVAFDLGLES</sequence>
<protein>
    <submittedName>
        <fullName evidence="2">Lrp/AsnC ligand binding domain-containing protein</fullName>
    </submittedName>
</protein>
<dbReference type="EMBL" id="JAKNCJ010000003">
    <property type="protein sequence ID" value="MCL6423476.1"/>
    <property type="molecule type" value="Genomic_DNA"/>
</dbReference>
<dbReference type="Gene3D" id="3.30.70.920">
    <property type="match status" value="1"/>
</dbReference>
<dbReference type="InterPro" id="IPR019887">
    <property type="entry name" value="Tscrpt_reg_AsnC/Lrp_C"/>
</dbReference>
<dbReference type="PANTHER" id="PTHR30154">
    <property type="entry name" value="LEUCINE-RESPONSIVE REGULATORY PROTEIN"/>
    <property type="match status" value="1"/>
</dbReference>
<gene>
    <name evidence="2" type="ORF">Bequi_08755</name>
</gene>
<evidence type="ECO:0000259" key="1">
    <source>
        <dbReference type="Pfam" id="PF01037"/>
    </source>
</evidence>
<reference evidence="2" key="1">
    <citation type="submission" date="2022-02" db="EMBL/GenBank/DDBJ databases">
        <authorList>
            <person name="Lee M."/>
            <person name="Kim S.-J."/>
            <person name="Jung M.-Y."/>
        </authorList>
    </citation>
    <scope>NUCLEOTIDE SEQUENCE</scope>
    <source>
        <strain evidence="2">JHP9</strain>
    </source>
</reference>